<protein>
    <submittedName>
        <fullName evidence="1">Uncharacterized protein</fullName>
    </submittedName>
</protein>
<name>A0A6J5LAQ1_9CAUD</name>
<proteinExistence type="predicted"/>
<sequence length="38" mass="4759">MTLFKYIMRDYEIFRICRYGRFEALFHALNSALRDIKR</sequence>
<accession>A0A6J5LAQ1</accession>
<dbReference type="EMBL" id="LR796237">
    <property type="protein sequence ID" value="CAB4130117.1"/>
    <property type="molecule type" value="Genomic_DNA"/>
</dbReference>
<evidence type="ECO:0000313" key="1">
    <source>
        <dbReference type="EMBL" id="CAB4130117.1"/>
    </source>
</evidence>
<organism evidence="1">
    <name type="scientific">uncultured Caudovirales phage</name>
    <dbReference type="NCBI Taxonomy" id="2100421"/>
    <lineage>
        <taxon>Viruses</taxon>
        <taxon>Duplodnaviria</taxon>
        <taxon>Heunggongvirae</taxon>
        <taxon>Uroviricota</taxon>
        <taxon>Caudoviricetes</taxon>
        <taxon>Peduoviridae</taxon>
        <taxon>Maltschvirus</taxon>
        <taxon>Maltschvirus maltsch</taxon>
    </lineage>
</organism>
<reference evidence="1" key="1">
    <citation type="submission" date="2020-04" db="EMBL/GenBank/DDBJ databases">
        <authorList>
            <person name="Chiriac C."/>
            <person name="Salcher M."/>
            <person name="Ghai R."/>
            <person name="Kavagutti S V."/>
        </authorList>
    </citation>
    <scope>NUCLEOTIDE SEQUENCE</scope>
</reference>
<gene>
    <name evidence="1" type="ORF">UFOVP116_278</name>
</gene>